<evidence type="ECO:0000313" key="2">
    <source>
        <dbReference type="EMBL" id="GKV40000.1"/>
    </source>
</evidence>
<dbReference type="AlphaFoldDB" id="A0AAV5LRB1"/>
<reference evidence="2 3" key="1">
    <citation type="journal article" date="2021" name="Commun. Biol.">
        <title>The genome of Shorea leprosula (Dipterocarpaceae) highlights the ecological relevance of drought in aseasonal tropical rainforests.</title>
        <authorList>
            <person name="Ng K.K.S."/>
            <person name="Kobayashi M.J."/>
            <person name="Fawcett J.A."/>
            <person name="Hatakeyama M."/>
            <person name="Paape T."/>
            <person name="Ng C.H."/>
            <person name="Ang C.C."/>
            <person name="Tnah L.H."/>
            <person name="Lee C.T."/>
            <person name="Nishiyama T."/>
            <person name="Sese J."/>
            <person name="O'Brien M.J."/>
            <person name="Copetti D."/>
            <person name="Mohd Noor M.I."/>
            <person name="Ong R.C."/>
            <person name="Putra M."/>
            <person name="Sireger I.Z."/>
            <person name="Indrioko S."/>
            <person name="Kosugi Y."/>
            <person name="Izuno A."/>
            <person name="Isagi Y."/>
            <person name="Lee S.L."/>
            <person name="Shimizu K.K."/>
        </authorList>
    </citation>
    <scope>NUCLEOTIDE SEQUENCE [LARGE SCALE GENOMIC DNA]</scope>
    <source>
        <strain evidence="2">214</strain>
    </source>
</reference>
<keyword evidence="3" id="KW-1185">Reference proteome</keyword>
<sequence>MAVPISSLTKSPLCHHHFSQSPHVSLPRSLRPLPKGLGNATLTAKAQSFGFFEGGGLGSDDDPPSPSPSQTGDGPGLAALEDKEEPQCPPGLRQYETMAVLRPNMSEDQRLALTQK</sequence>
<feature type="compositionally biased region" description="Polar residues" evidence="1">
    <location>
        <begin position="1"/>
        <end position="10"/>
    </location>
</feature>
<feature type="region of interest" description="Disordered" evidence="1">
    <location>
        <begin position="1"/>
        <end position="38"/>
    </location>
</feature>
<proteinExistence type="predicted"/>
<feature type="region of interest" description="Disordered" evidence="1">
    <location>
        <begin position="51"/>
        <end position="91"/>
    </location>
</feature>
<evidence type="ECO:0000313" key="3">
    <source>
        <dbReference type="Proteomes" id="UP001054252"/>
    </source>
</evidence>
<organism evidence="2 3">
    <name type="scientific">Rubroshorea leprosula</name>
    <dbReference type="NCBI Taxonomy" id="152421"/>
    <lineage>
        <taxon>Eukaryota</taxon>
        <taxon>Viridiplantae</taxon>
        <taxon>Streptophyta</taxon>
        <taxon>Embryophyta</taxon>
        <taxon>Tracheophyta</taxon>
        <taxon>Spermatophyta</taxon>
        <taxon>Magnoliopsida</taxon>
        <taxon>eudicotyledons</taxon>
        <taxon>Gunneridae</taxon>
        <taxon>Pentapetalae</taxon>
        <taxon>rosids</taxon>
        <taxon>malvids</taxon>
        <taxon>Malvales</taxon>
        <taxon>Dipterocarpaceae</taxon>
        <taxon>Rubroshorea</taxon>
    </lineage>
</organism>
<name>A0AAV5LRB1_9ROSI</name>
<dbReference type="Proteomes" id="UP001054252">
    <property type="component" value="Unassembled WGS sequence"/>
</dbReference>
<dbReference type="EMBL" id="BPVZ01000138">
    <property type="protein sequence ID" value="GKV40000.1"/>
    <property type="molecule type" value="Genomic_DNA"/>
</dbReference>
<accession>A0AAV5LRB1</accession>
<gene>
    <name evidence="2" type="ORF">SLEP1_g47684</name>
</gene>
<protein>
    <submittedName>
        <fullName evidence="2">Uncharacterized protein</fullName>
    </submittedName>
</protein>
<comment type="caution">
    <text evidence="2">The sequence shown here is derived from an EMBL/GenBank/DDBJ whole genome shotgun (WGS) entry which is preliminary data.</text>
</comment>
<evidence type="ECO:0000256" key="1">
    <source>
        <dbReference type="SAM" id="MobiDB-lite"/>
    </source>
</evidence>